<dbReference type="InterPro" id="IPR013783">
    <property type="entry name" value="Ig-like_fold"/>
</dbReference>
<comment type="caution">
    <text evidence="5">The sequence shown here is derived from an EMBL/GenBank/DDBJ whole genome shotgun (WGS) entry which is preliminary data.</text>
</comment>
<keyword evidence="2" id="KW-0472">Membrane</keyword>
<dbReference type="OrthoDB" id="9905432at2759"/>
<feature type="signal peptide" evidence="3">
    <location>
        <begin position="1"/>
        <end position="19"/>
    </location>
</feature>
<dbReference type="Pfam" id="PF07686">
    <property type="entry name" value="V-set"/>
    <property type="match status" value="1"/>
</dbReference>
<dbReference type="Gene3D" id="2.60.40.10">
    <property type="entry name" value="Immunoglobulins"/>
    <property type="match status" value="1"/>
</dbReference>
<dbReference type="EMBL" id="CAJRST010008890">
    <property type="protein sequence ID" value="CAG5897770.1"/>
    <property type="molecule type" value="Genomic_DNA"/>
</dbReference>
<evidence type="ECO:0000313" key="6">
    <source>
        <dbReference type="Proteomes" id="UP000677803"/>
    </source>
</evidence>
<sequence length="226" mass="25817">MKKLFWLSLLFIHLPETESKDETQTCLSQPKKWVWYKTGQSALLSCSISPRCQAKDLLYQWFVFKESSHFPLKITGKYSLRGASLYIKSLNAGDSGIYYCAVEAQSDTKCCEQNVATGTTLVVRGKVMLRPILLWSSFTLLAIYSLAIMMLIILKKYGFNTSAIRKMSKSDKFGFSQKMQFRDVLQEMNSRRNLSKSKPKRRSHSQVVEAASGECNISNDDIYQNI</sequence>
<dbReference type="PANTHER" id="PTHR15297">
    <property type="entry name" value="IMMUNOGLOBULIN SUPERFAMILY MEMBER 6"/>
    <property type="match status" value="1"/>
</dbReference>
<keyword evidence="2" id="KW-0812">Transmembrane</keyword>
<gene>
    <name evidence="5" type="ORF">MMEN_LOCUS8818</name>
</gene>
<keyword evidence="2" id="KW-1133">Transmembrane helix</keyword>
<reference evidence="5" key="1">
    <citation type="submission" date="2021-05" db="EMBL/GenBank/DDBJ databases">
        <authorList>
            <person name="Tigano A."/>
        </authorList>
    </citation>
    <scope>NUCLEOTIDE SEQUENCE</scope>
</reference>
<feature type="chain" id="PRO_5035778042" evidence="3">
    <location>
        <begin position="20"/>
        <end position="226"/>
    </location>
</feature>
<dbReference type="InterPro" id="IPR039089">
    <property type="entry name" value="IGSF6"/>
</dbReference>
<evidence type="ECO:0000256" key="2">
    <source>
        <dbReference type="SAM" id="Phobius"/>
    </source>
</evidence>
<keyword evidence="3" id="KW-0732">Signal</keyword>
<evidence type="ECO:0000256" key="1">
    <source>
        <dbReference type="SAM" id="MobiDB-lite"/>
    </source>
</evidence>
<evidence type="ECO:0000313" key="5">
    <source>
        <dbReference type="EMBL" id="CAG5897770.1"/>
    </source>
</evidence>
<dbReference type="Proteomes" id="UP000677803">
    <property type="component" value="Unassembled WGS sequence"/>
</dbReference>
<dbReference type="InterPro" id="IPR013106">
    <property type="entry name" value="Ig_V-set"/>
</dbReference>
<feature type="domain" description="Ig-like" evidence="4">
    <location>
        <begin position="15"/>
        <end position="116"/>
    </location>
</feature>
<dbReference type="AlphaFoldDB" id="A0A8S4B5P5"/>
<feature type="transmembrane region" description="Helical" evidence="2">
    <location>
        <begin position="132"/>
        <end position="154"/>
    </location>
</feature>
<protein>
    <submittedName>
        <fullName evidence="5">(Atlantic silverside) hypothetical protein</fullName>
    </submittedName>
</protein>
<keyword evidence="6" id="KW-1185">Reference proteome</keyword>
<organism evidence="5 6">
    <name type="scientific">Menidia menidia</name>
    <name type="common">Atlantic silverside</name>
    <dbReference type="NCBI Taxonomy" id="238744"/>
    <lineage>
        <taxon>Eukaryota</taxon>
        <taxon>Metazoa</taxon>
        <taxon>Chordata</taxon>
        <taxon>Craniata</taxon>
        <taxon>Vertebrata</taxon>
        <taxon>Euteleostomi</taxon>
        <taxon>Actinopterygii</taxon>
        <taxon>Neopterygii</taxon>
        <taxon>Teleostei</taxon>
        <taxon>Neoteleostei</taxon>
        <taxon>Acanthomorphata</taxon>
        <taxon>Ovalentaria</taxon>
        <taxon>Atherinomorphae</taxon>
        <taxon>Atheriniformes</taxon>
        <taxon>Atherinopsidae</taxon>
        <taxon>Menidiinae</taxon>
        <taxon>Menidia</taxon>
    </lineage>
</organism>
<dbReference type="SMART" id="SM00409">
    <property type="entry name" value="IG"/>
    <property type="match status" value="1"/>
</dbReference>
<dbReference type="InterPro" id="IPR036179">
    <property type="entry name" value="Ig-like_dom_sf"/>
</dbReference>
<accession>A0A8S4B5P5</accession>
<dbReference type="SUPFAM" id="SSF48726">
    <property type="entry name" value="Immunoglobulin"/>
    <property type="match status" value="1"/>
</dbReference>
<feature type="compositionally biased region" description="Basic residues" evidence="1">
    <location>
        <begin position="193"/>
        <end position="204"/>
    </location>
</feature>
<evidence type="ECO:0000259" key="4">
    <source>
        <dbReference type="PROSITE" id="PS50835"/>
    </source>
</evidence>
<dbReference type="PANTHER" id="PTHR15297:SF2">
    <property type="entry name" value="IMMUNOGLOBULIN SUPERFAMILY MEMBER 6"/>
    <property type="match status" value="1"/>
</dbReference>
<evidence type="ECO:0000256" key="3">
    <source>
        <dbReference type="SAM" id="SignalP"/>
    </source>
</evidence>
<proteinExistence type="predicted"/>
<feature type="region of interest" description="Disordered" evidence="1">
    <location>
        <begin position="190"/>
        <end position="209"/>
    </location>
</feature>
<dbReference type="InterPro" id="IPR003599">
    <property type="entry name" value="Ig_sub"/>
</dbReference>
<name>A0A8S4B5P5_9TELE</name>
<dbReference type="PROSITE" id="PS50835">
    <property type="entry name" value="IG_LIKE"/>
    <property type="match status" value="1"/>
</dbReference>
<dbReference type="InterPro" id="IPR007110">
    <property type="entry name" value="Ig-like_dom"/>
</dbReference>